<accession>A0A0G1UBP5</accession>
<protein>
    <submittedName>
        <fullName evidence="1">Uncharacterized protein</fullName>
    </submittedName>
</protein>
<name>A0A0G1UBP5_9BACT</name>
<dbReference type="Proteomes" id="UP000034956">
    <property type="component" value="Unassembled WGS sequence"/>
</dbReference>
<sequence length="150" mass="17566">MAIRDRVRSLHHRHLVSPFQAPTASLDGHSLRMRPHRRFQRHGISLRCRRRKMAFHPAHHLRTCFASHYGPAFFLGAARNPRPREVRDLFQPLLPLRLDTVVYCFRIRHPALREKHQPPRTAKVSAVLFLYKRPILFIIGKKFNNSSGGL</sequence>
<gene>
    <name evidence="1" type="ORF">UY23_C0001G0150</name>
</gene>
<organism evidence="1 2">
    <name type="scientific">Candidatus Jorgensenbacteria bacterium GW2011_GWA1_48_11</name>
    <dbReference type="NCBI Taxonomy" id="1618660"/>
    <lineage>
        <taxon>Bacteria</taxon>
        <taxon>Candidatus Joergenseniibacteriota</taxon>
    </lineage>
</organism>
<evidence type="ECO:0000313" key="2">
    <source>
        <dbReference type="Proteomes" id="UP000034956"/>
    </source>
</evidence>
<proteinExistence type="predicted"/>
<dbReference type="EMBL" id="LCPF01000001">
    <property type="protein sequence ID" value="KKU91544.1"/>
    <property type="molecule type" value="Genomic_DNA"/>
</dbReference>
<comment type="caution">
    <text evidence="1">The sequence shown here is derived from an EMBL/GenBank/DDBJ whole genome shotgun (WGS) entry which is preliminary data.</text>
</comment>
<dbReference type="AlphaFoldDB" id="A0A0G1UBP5"/>
<reference evidence="1 2" key="1">
    <citation type="journal article" date="2015" name="Nature">
        <title>rRNA introns, odd ribosomes, and small enigmatic genomes across a large radiation of phyla.</title>
        <authorList>
            <person name="Brown C.T."/>
            <person name="Hug L.A."/>
            <person name="Thomas B.C."/>
            <person name="Sharon I."/>
            <person name="Castelle C.J."/>
            <person name="Singh A."/>
            <person name="Wilkins M.J."/>
            <person name="Williams K.H."/>
            <person name="Banfield J.F."/>
        </authorList>
    </citation>
    <scope>NUCLEOTIDE SEQUENCE [LARGE SCALE GENOMIC DNA]</scope>
</reference>
<evidence type="ECO:0000313" key="1">
    <source>
        <dbReference type="EMBL" id="KKU91544.1"/>
    </source>
</evidence>